<dbReference type="AlphaFoldDB" id="A0A0Q0Z9J7"/>
<proteinExistence type="predicted"/>
<keyword evidence="3" id="KW-1185">Reference proteome</keyword>
<evidence type="ECO:0000256" key="1">
    <source>
        <dbReference type="SAM" id="Phobius"/>
    </source>
</evidence>
<name>A0A0Q0Z9J7_9CORY</name>
<reference evidence="2 3" key="1">
    <citation type="submission" date="2015-10" db="EMBL/GenBank/DDBJ databases">
        <title>Corynebacteirum lowii and Corynebacterium oculi species nova, derived from human clinical disease and and emended description of Corynebacterium mastiditis.</title>
        <authorList>
            <person name="Bernard K."/>
            <person name="Pacheco A.L."/>
            <person name="Mcdougall C."/>
            <person name="Burtx T."/>
            <person name="Weibe D."/>
            <person name="Tyler S."/>
            <person name="Olson A.B."/>
            <person name="Cnockaert M."/>
            <person name="Eguchi H."/>
            <person name="Kuwahara T."/>
            <person name="Nakayama-Imaohji H."/>
            <person name="Boudewijins M."/>
            <person name="Van Hoecke F."/>
            <person name="Bernier A.-M."/>
            <person name="Vandamme P."/>
        </authorList>
    </citation>
    <scope>NUCLEOTIDE SEQUENCE [LARGE SCALE GENOMIC DNA]</scope>
    <source>
        <strain evidence="2 3">NML 130206</strain>
    </source>
</reference>
<dbReference type="Proteomes" id="UP000050488">
    <property type="component" value="Unassembled WGS sequence"/>
</dbReference>
<gene>
    <name evidence="2" type="ORF">Clow_01205</name>
</gene>
<organism evidence="2 3">
    <name type="scientific">Corynebacterium lowii</name>
    <dbReference type="NCBI Taxonomy" id="1544413"/>
    <lineage>
        <taxon>Bacteria</taxon>
        <taxon>Bacillati</taxon>
        <taxon>Actinomycetota</taxon>
        <taxon>Actinomycetes</taxon>
        <taxon>Mycobacteriales</taxon>
        <taxon>Corynebacteriaceae</taxon>
        <taxon>Corynebacterium</taxon>
    </lineage>
</organism>
<dbReference type="PATRIC" id="fig|1544413.3.peg.1214"/>
<feature type="transmembrane region" description="Helical" evidence="1">
    <location>
        <begin position="7"/>
        <end position="30"/>
    </location>
</feature>
<keyword evidence="1" id="KW-0472">Membrane</keyword>
<dbReference type="STRING" id="1544413.Clow_01205"/>
<feature type="transmembrane region" description="Helical" evidence="1">
    <location>
        <begin position="36"/>
        <end position="55"/>
    </location>
</feature>
<protein>
    <submittedName>
        <fullName evidence="2">Uncharacterized protein</fullName>
    </submittedName>
</protein>
<keyword evidence="1" id="KW-0812">Transmembrane</keyword>
<dbReference type="EMBL" id="LKEV01000003">
    <property type="protein sequence ID" value="KQB86286.1"/>
    <property type="molecule type" value="Genomic_DNA"/>
</dbReference>
<dbReference type="RefSeq" id="WP_055177693.1">
    <property type="nucleotide sequence ID" value="NZ_JAUSQY010000001.1"/>
</dbReference>
<keyword evidence="1" id="KW-1133">Transmembrane helix</keyword>
<evidence type="ECO:0000313" key="2">
    <source>
        <dbReference type="EMBL" id="KQB86286.1"/>
    </source>
</evidence>
<sequence length="67" mass="7424">MQKNDKSVAILLFGGSLMAALAIFMAPMLFSAAAEWQWALFSLFLGAGMASLYIARAWSRELRKPQQ</sequence>
<comment type="caution">
    <text evidence="2">The sequence shown here is derived from an EMBL/GenBank/DDBJ whole genome shotgun (WGS) entry which is preliminary data.</text>
</comment>
<evidence type="ECO:0000313" key="3">
    <source>
        <dbReference type="Proteomes" id="UP000050488"/>
    </source>
</evidence>
<accession>A0A0Q0Z9J7</accession>